<evidence type="ECO:0000256" key="1">
    <source>
        <dbReference type="SAM" id="MobiDB-lite"/>
    </source>
</evidence>
<dbReference type="RefSeq" id="WP_322448129.1">
    <property type="nucleotide sequence ID" value="NZ_JAXOFX010000017.1"/>
</dbReference>
<dbReference type="EMBL" id="JAXOFX010000017">
    <property type="protein sequence ID" value="MDZ5473835.1"/>
    <property type="molecule type" value="Genomic_DNA"/>
</dbReference>
<keyword evidence="3" id="KW-1185">Reference proteome</keyword>
<evidence type="ECO:0000313" key="3">
    <source>
        <dbReference type="Proteomes" id="UP001290455"/>
    </source>
</evidence>
<accession>A0ABU5J342</accession>
<name>A0ABU5J342_9BACI</name>
<feature type="compositionally biased region" description="Basic and acidic residues" evidence="1">
    <location>
        <begin position="14"/>
        <end position="25"/>
    </location>
</feature>
<dbReference type="Proteomes" id="UP001290455">
    <property type="component" value="Unassembled WGS sequence"/>
</dbReference>
<sequence length="63" mass="7042">MKNKPQNEYLTHAPKKEMMTIETDGRGPNLKNYPGDSVNEHENQETANAIIAAGEIGQQMENN</sequence>
<protein>
    <submittedName>
        <fullName evidence="2">Uncharacterized protein</fullName>
    </submittedName>
</protein>
<proteinExistence type="predicted"/>
<comment type="caution">
    <text evidence="2">The sequence shown here is derived from an EMBL/GenBank/DDBJ whole genome shotgun (WGS) entry which is preliminary data.</text>
</comment>
<feature type="region of interest" description="Disordered" evidence="1">
    <location>
        <begin position="1"/>
        <end position="32"/>
    </location>
</feature>
<evidence type="ECO:0000313" key="2">
    <source>
        <dbReference type="EMBL" id="MDZ5473835.1"/>
    </source>
</evidence>
<organism evidence="2 3">
    <name type="scientific">Robertmurraya mangrovi</name>
    <dbReference type="NCBI Taxonomy" id="3098077"/>
    <lineage>
        <taxon>Bacteria</taxon>
        <taxon>Bacillati</taxon>
        <taxon>Bacillota</taxon>
        <taxon>Bacilli</taxon>
        <taxon>Bacillales</taxon>
        <taxon>Bacillaceae</taxon>
        <taxon>Robertmurraya</taxon>
    </lineage>
</organism>
<gene>
    <name evidence="2" type="ORF">SM124_19120</name>
</gene>
<reference evidence="2 3" key="1">
    <citation type="submission" date="2023-11" db="EMBL/GenBank/DDBJ databases">
        <title>Bacillus jintuensis, isolated from a mudflat on the Beibu Gulf coast.</title>
        <authorList>
            <person name="Li M."/>
        </authorList>
    </citation>
    <scope>NUCLEOTIDE SEQUENCE [LARGE SCALE GENOMIC DNA]</scope>
    <source>
        <strain evidence="2 3">31A1R</strain>
    </source>
</reference>